<comment type="similarity">
    <text evidence="2">Belongs to the inorganic phosphate transporter (PiT) (TC 2.A.20) family.</text>
</comment>
<evidence type="ECO:0000256" key="3">
    <source>
        <dbReference type="ARBA" id="ARBA00022448"/>
    </source>
</evidence>
<keyword evidence="3" id="KW-0813">Transport</keyword>
<dbReference type="GO" id="GO:0016020">
    <property type="term" value="C:membrane"/>
    <property type="evidence" value="ECO:0007669"/>
    <property type="project" value="UniProtKB-SubCell"/>
</dbReference>
<dbReference type="InterPro" id="IPR001204">
    <property type="entry name" value="Phos_transporter"/>
</dbReference>
<dbReference type="GO" id="GO:0035435">
    <property type="term" value="P:phosphate ion transmembrane transport"/>
    <property type="evidence" value="ECO:0007669"/>
    <property type="project" value="TreeGrafter"/>
</dbReference>
<comment type="subcellular location">
    <subcellularLocation>
        <location evidence="1">Membrane</location>
        <topology evidence="1">Multi-pass membrane protein</topology>
    </subcellularLocation>
</comment>
<keyword evidence="4" id="KW-0592">Phosphate transport</keyword>
<keyword evidence="7 8" id="KW-0472">Membrane</keyword>
<evidence type="ECO:0000256" key="2">
    <source>
        <dbReference type="ARBA" id="ARBA00009916"/>
    </source>
</evidence>
<protein>
    <submittedName>
        <fullName evidence="10">Phosphate transporter</fullName>
    </submittedName>
</protein>
<feature type="transmembrane region" description="Helical" evidence="8">
    <location>
        <begin position="205"/>
        <end position="229"/>
    </location>
</feature>
<organism evidence="9 10">
    <name type="scientific">Angiostrongylus cantonensis</name>
    <name type="common">Rat lungworm</name>
    <dbReference type="NCBI Taxonomy" id="6313"/>
    <lineage>
        <taxon>Eukaryota</taxon>
        <taxon>Metazoa</taxon>
        <taxon>Ecdysozoa</taxon>
        <taxon>Nematoda</taxon>
        <taxon>Chromadorea</taxon>
        <taxon>Rhabditida</taxon>
        <taxon>Rhabditina</taxon>
        <taxon>Rhabditomorpha</taxon>
        <taxon>Strongyloidea</taxon>
        <taxon>Metastrongylidae</taxon>
        <taxon>Angiostrongylus</taxon>
    </lineage>
</organism>
<dbReference type="PANTHER" id="PTHR11101">
    <property type="entry name" value="PHOSPHATE TRANSPORTER"/>
    <property type="match status" value="1"/>
</dbReference>
<dbReference type="STRING" id="6313.A0A0K0CWS5"/>
<dbReference type="Pfam" id="PF01384">
    <property type="entry name" value="PHO4"/>
    <property type="match status" value="1"/>
</dbReference>
<feature type="transmembrane region" description="Helical" evidence="8">
    <location>
        <begin position="31"/>
        <end position="53"/>
    </location>
</feature>
<dbReference type="Proteomes" id="UP000035642">
    <property type="component" value="Unassembled WGS sequence"/>
</dbReference>
<feature type="transmembrane region" description="Helical" evidence="8">
    <location>
        <begin position="74"/>
        <end position="94"/>
    </location>
</feature>
<sequence>MILGFLLAAAMGANDVANTFGTTVGSGTLTLSQAYILASFFEALGAILVGWSVTDTLRKGVVDTTMFADSPKELMIGQIAALGGGVFLRCAAWLTLATLLGMPVSTTQSIVGGTLGYSLVLRGLQGIRWKKLLHIGKTTVPKKAIFVAPFTFLGKSVRLGHETVAIVLLFVYFIQCLHCDMERLKIHFKLLEGKESVAVLRFDRIPFWASFLLGIGCGLIAAVIVQFLLKPYILRKIGALMTRSQPILRGKTHTVAEPATLSMCLRKSHFFIMIISSKDISLPGSRTSYDLIGLRSSQTNDHKALQLFAAVQVFTACFAGFAHGAQDIRLTVSPNYLKMR</sequence>
<reference evidence="10" key="2">
    <citation type="submission" date="2017-02" db="UniProtKB">
        <authorList>
            <consortium name="WormBaseParasite"/>
        </authorList>
    </citation>
    <scope>IDENTIFICATION</scope>
</reference>
<proteinExistence type="inferred from homology"/>
<evidence type="ECO:0000256" key="8">
    <source>
        <dbReference type="SAM" id="Phobius"/>
    </source>
</evidence>
<evidence type="ECO:0000256" key="6">
    <source>
        <dbReference type="ARBA" id="ARBA00022989"/>
    </source>
</evidence>
<evidence type="ECO:0000313" key="10">
    <source>
        <dbReference type="WBParaSite" id="ACAC_0000193301-mRNA-1"/>
    </source>
</evidence>
<evidence type="ECO:0000256" key="4">
    <source>
        <dbReference type="ARBA" id="ARBA00022592"/>
    </source>
</evidence>
<dbReference type="WBParaSite" id="ACAC_0000193301-mRNA-1">
    <property type="protein sequence ID" value="ACAC_0000193301-mRNA-1"/>
    <property type="gene ID" value="ACAC_0000193301"/>
</dbReference>
<accession>A0A0K0CWS5</accession>
<evidence type="ECO:0000313" key="9">
    <source>
        <dbReference type="Proteomes" id="UP000035642"/>
    </source>
</evidence>
<evidence type="ECO:0000256" key="7">
    <source>
        <dbReference type="ARBA" id="ARBA00023136"/>
    </source>
</evidence>
<evidence type="ECO:0000256" key="5">
    <source>
        <dbReference type="ARBA" id="ARBA00022692"/>
    </source>
</evidence>
<feature type="transmembrane region" description="Helical" evidence="8">
    <location>
        <begin position="145"/>
        <end position="174"/>
    </location>
</feature>
<dbReference type="AlphaFoldDB" id="A0A0K0CWS5"/>
<evidence type="ECO:0000256" key="1">
    <source>
        <dbReference type="ARBA" id="ARBA00004141"/>
    </source>
</evidence>
<dbReference type="GO" id="GO:0005315">
    <property type="term" value="F:phosphate transmembrane transporter activity"/>
    <property type="evidence" value="ECO:0007669"/>
    <property type="project" value="InterPro"/>
</dbReference>
<name>A0A0K0CWS5_ANGCA</name>
<keyword evidence="9" id="KW-1185">Reference proteome</keyword>
<dbReference type="PANTHER" id="PTHR11101:SF80">
    <property type="entry name" value="PHOSPHATE TRANSPORTER"/>
    <property type="match status" value="1"/>
</dbReference>
<reference evidence="9" key="1">
    <citation type="submission" date="2012-09" db="EMBL/GenBank/DDBJ databases">
        <authorList>
            <person name="Martin A.A."/>
        </authorList>
    </citation>
    <scope>NUCLEOTIDE SEQUENCE</scope>
</reference>
<keyword evidence="5 8" id="KW-0812">Transmembrane</keyword>
<keyword evidence="6 8" id="KW-1133">Transmembrane helix</keyword>